<sequence>MDELAPARLGGRASAGRSKKAAGGFKKAASGAAEAAKSAYDDVFGGPPRYAVPFAARLDDYSEIFAGLADSCSIPVLDLPLAMGSLDDAPVDARGSSFDYAEIFRGFDGGELAVPYQELFAEPKKEEISSSNEEQRSTGFDPQVKELSEFPPKYPNGDNVACPEEDQFSSNSNHSDDGSKQFNMSYNKMSRGNMEDAISERTHVTQLHAVPRFKIVVDGCDPLQNNTSDNSLDMVNDEMANLDQGRKVPPSSSGDSTKSAGSDLKSDQKLYATKLSASQNGHAKVKQHLCSSSDHSTSMEDVSSAGATYLTISDISLQTKPLEVPPPSRTPPSRPPPKLFNKQGHSAVKMYANSRTDLDEVKPCKPISNHQTRYGVASSKSHAHQESVKDHSPSIFDVEVDASSAAAASAVAMKKAMELAQARLKSAKESMGRKHDNLQSRKKLGQYEAIKCMERKVENASQEVESFGEMQTQKTVVREDKKINGVGSEERHVVISATKIALGYEEKERHVVSAKESQPSMQGNEFKSSAVSQKLENDSGKWKTDKEFYELINDEKKDKMARETSKQYIIAKNTKETTMISENKENINKDAGWAYEFTRIRKLGEDTGNNERAENIMKLKDGKITCREGETKVVRDMIPEACVHEEEKSMLEEDQVPDQEENENLGEVQEPNVHEEEVKKQYISEKAAACGESEKASKPSDAACKFEGNYASENEERKLDAAKEACKGEDNEKKLSTTVPFEHEDNLNVDWQTVIQDEIDKEIEVPHGQAASQYEDSEEARIKGKVECCHGGNGHRSEETWVRLEQEESKIVNATPEACLCMWERGEKMEADQAAGQCEDSEKARFKGKVECCYAGNGYRSEVTWVRLEQEESKKVNGTHEACFWAKNELKQVAPEADKLEGGLKKHKTAIGAMGHEEQEKKTGLAKKACWQNRKEMKTPDARPEFIQNDKKQEGDQALLQLENEQAVFENGQVATRSEDVKEVRVAPDIMEEVKKLNGARDVFQRDVGTVMEDVRQASFLAEKGNIPSSPQVAMESSAWASNGTGEDVRQASLLSKKCEIPSSPQDAMVSSVLASDNTANTANNLHKTGERKNGRRIERETDRVKEQARILEEERGRGRERKKNRVAVERATREAHEKAFAEARERAERIAVERVTAEARQRALAEAREKAEKASLEAQERSLAEKALREARLRAERATAEAPERAVERALAEQAASEARACMERFNATASYKMRKDNVADDHLKARNKDMQDVAHGAQFQSTNSSSTCQRYSDFSMQAEGESNLRYKARLERHQRTIERAAKALAEKHMHDLLAQKEQAERNRLAEYLDIEVKRWSNGKEGNLRALLSTLQYILGPESGWQPIPLTDVITAAAVKKAYRKATLWVHPDKLQQRGASIQQKYICEKVYDLLKEAWNRFTSEER</sequence>
<evidence type="ECO:0000256" key="2">
    <source>
        <dbReference type="SAM" id="Coils"/>
    </source>
</evidence>
<dbReference type="PANTHER" id="PTHR23172:SF87">
    <property type="entry name" value="CHAPERONE DNAJ-DOMAIN SUPERFAMILY PROTEIN"/>
    <property type="match status" value="1"/>
</dbReference>
<accession>A0A8B9AC58</accession>
<dbReference type="FunFam" id="1.10.287.110:FF:000009">
    <property type="entry name" value="Auxilin-related protein 1"/>
    <property type="match status" value="1"/>
</dbReference>
<dbReference type="GeneID" id="103712713"/>
<proteinExistence type="predicted"/>
<feature type="region of interest" description="Disordered" evidence="3">
    <location>
        <begin position="319"/>
        <end position="342"/>
    </location>
</feature>
<name>A0A8B9AC58_PHODC</name>
<evidence type="ECO:0000256" key="3">
    <source>
        <dbReference type="SAM" id="MobiDB-lite"/>
    </source>
</evidence>
<dbReference type="GO" id="GO:0072318">
    <property type="term" value="P:clathrin coat disassembly"/>
    <property type="evidence" value="ECO:0007669"/>
    <property type="project" value="TreeGrafter"/>
</dbReference>
<feature type="region of interest" description="Disordered" evidence="3">
    <location>
        <begin position="124"/>
        <end position="184"/>
    </location>
</feature>
<organism evidence="4 5">
    <name type="scientific">Phoenix dactylifera</name>
    <name type="common">Date palm</name>
    <dbReference type="NCBI Taxonomy" id="42345"/>
    <lineage>
        <taxon>Eukaryota</taxon>
        <taxon>Viridiplantae</taxon>
        <taxon>Streptophyta</taxon>
        <taxon>Embryophyta</taxon>
        <taxon>Tracheophyta</taxon>
        <taxon>Spermatophyta</taxon>
        <taxon>Magnoliopsida</taxon>
        <taxon>Liliopsida</taxon>
        <taxon>Arecaceae</taxon>
        <taxon>Coryphoideae</taxon>
        <taxon>Phoeniceae</taxon>
        <taxon>Phoenix</taxon>
    </lineage>
</organism>
<feature type="compositionally biased region" description="Polar residues" evidence="3">
    <location>
        <begin position="515"/>
        <end position="534"/>
    </location>
</feature>
<dbReference type="PANTHER" id="PTHR23172">
    <property type="entry name" value="AUXILIN/CYCLIN G-ASSOCIATED KINASE-RELATED"/>
    <property type="match status" value="1"/>
</dbReference>
<feature type="coiled-coil region" evidence="2">
    <location>
        <begin position="410"/>
        <end position="470"/>
    </location>
</feature>
<feature type="compositionally biased region" description="Polar residues" evidence="3">
    <location>
        <begin position="289"/>
        <end position="301"/>
    </location>
</feature>
<gene>
    <name evidence="5" type="primary">LOC103712713</name>
</gene>
<dbReference type="Proteomes" id="UP000228380">
    <property type="component" value="Chromosome 4"/>
</dbReference>
<dbReference type="RefSeq" id="XP_038981523.1">
    <property type="nucleotide sequence ID" value="XM_039125595.1"/>
</dbReference>
<feature type="compositionally biased region" description="Low complexity" evidence="3">
    <location>
        <begin position="251"/>
        <end position="263"/>
    </location>
</feature>
<dbReference type="GO" id="GO:0030276">
    <property type="term" value="F:clathrin binding"/>
    <property type="evidence" value="ECO:0007669"/>
    <property type="project" value="TreeGrafter"/>
</dbReference>
<dbReference type="GO" id="GO:0005737">
    <property type="term" value="C:cytoplasm"/>
    <property type="evidence" value="ECO:0007669"/>
    <property type="project" value="TreeGrafter"/>
</dbReference>
<reference evidence="5" key="2">
    <citation type="submission" date="2025-08" db="UniProtKB">
        <authorList>
            <consortium name="RefSeq"/>
        </authorList>
    </citation>
    <scope>IDENTIFICATION</scope>
    <source>
        <tissue evidence="5">Young leaves</tissue>
    </source>
</reference>
<dbReference type="Gene3D" id="1.10.287.110">
    <property type="entry name" value="DnaJ domain"/>
    <property type="match status" value="1"/>
</dbReference>
<feature type="region of interest" description="Disordered" evidence="3">
    <location>
        <begin position="243"/>
        <end position="264"/>
    </location>
</feature>
<dbReference type="InterPro" id="IPR036869">
    <property type="entry name" value="J_dom_sf"/>
</dbReference>
<dbReference type="GO" id="GO:0031982">
    <property type="term" value="C:vesicle"/>
    <property type="evidence" value="ECO:0007669"/>
    <property type="project" value="TreeGrafter"/>
</dbReference>
<feature type="compositionally biased region" description="Basic and acidic residues" evidence="3">
    <location>
        <begin position="1088"/>
        <end position="1104"/>
    </location>
</feature>
<evidence type="ECO:0000256" key="1">
    <source>
        <dbReference type="ARBA" id="ARBA00023054"/>
    </source>
</evidence>
<dbReference type="GO" id="GO:0072583">
    <property type="term" value="P:clathrin-dependent endocytosis"/>
    <property type="evidence" value="ECO:0007669"/>
    <property type="project" value="TreeGrafter"/>
</dbReference>
<feature type="coiled-coil region" evidence="2">
    <location>
        <begin position="1285"/>
        <end position="1324"/>
    </location>
</feature>
<feature type="region of interest" description="Disordered" evidence="3">
    <location>
        <begin position="646"/>
        <end position="677"/>
    </location>
</feature>
<feature type="region of interest" description="Disordered" evidence="3">
    <location>
        <begin position="277"/>
        <end position="302"/>
    </location>
</feature>
<feature type="region of interest" description="Disordered" evidence="3">
    <location>
        <begin position="1"/>
        <end position="23"/>
    </location>
</feature>
<dbReference type="SUPFAM" id="SSF46565">
    <property type="entry name" value="Chaperone J-domain"/>
    <property type="match status" value="1"/>
</dbReference>
<feature type="compositionally biased region" description="Pro residues" evidence="3">
    <location>
        <begin position="323"/>
        <end position="338"/>
    </location>
</feature>
<feature type="compositionally biased region" description="Basic and acidic residues" evidence="3">
    <location>
        <begin position="124"/>
        <end position="136"/>
    </location>
</feature>
<feature type="compositionally biased region" description="Low complexity" evidence="3">
    <location>
        <begin position="10"/>
        <end position="23"/>
    </location>
</feature>
<keyword evidence="4" id="KW-1185">Reference proteome</keyword>
<feature type="region of interest" description="Disordered" evidence="3">
    <location>
        <begin position="1082"/>
        <end position="1104"/>
    </location>
</feature>
<feature type="compositionally biased region" description="Acidic residues" evidence="3">
    <location>
        <begin position="652"/>
        <end position="664"/>
    </location>
</feature>
<reference evidence="4" key="1">
    <citation type="journal article" date="2019" name="Nat. Commun.">
        <title>Genome-wide association mapping of date palm fruit traits.</title>
        <authorList>
            <person name="Hazzouri K.M."/>
            <person name="Gros-Balthazard M."/>
            <person name="Flowers J.M."/>
            <person name="Copetti D."/>
            <person name="Lemansour A."/>
            <person name="Lebrun M."/>
            <person name="Masmoudi K."/>
            <person name="Ferrand S."/>
            <person name="Dhar M.I."/>
            <person name="Fresquez Z.A."/>
            <person name="Rosas U."/>
            <person name="Zhang J."/>
            <person name="Talag J."/>
            <person name="Lee S."/>
            <person name="Kudrna D."/>
            <person name="Powell R.F."/>
            <person name="Leitch I.J."/>
            <person name="Krueger R.R."/>
            <person name="Wing R.A."/>
            <person name="Amiri K.M.A."/>
            <person name="Purugganan M.D."/>
        </authorList>
    </citation>
    <scope>NUCLEOTIDE SEQUENCE [LARGE SCALE GENOMIC DNA]</scope>
    <source>
        <strain evidence="4">cv. Khalas</strain>
    </source>
</reference>
<keyword evidence="1 2" id="KW-0175">Coiled coil</keyword>
<feature type="region of interest" description="Disordered" evidence="3">
    <location>
        <begin position="514"/>
        <end position="538"/>
    </location>
</feature>
<protein>
    <submittedName>
        <fullName evidence="5">Auxilin-related protein 1-like isoform X2</fullName>
    </submittedName>
</protein>
<evidence type="ECO:0000313" key="5">
    <source>
        <dbReference type="RefSeq" id="XP_038981523.1"/>
    </source>
</evidence>
<evidence type="ECO:0000313" key="4">
    <source>
        <dbReference type="Proteomes" id="UP000228380"/>
    </source>
</evidence>